<dbReference type="AlphaFoldDB" id="A0AAW0Z5B8"/>
<dbReference type="PANTHER" id="PTHR34129">
    <property type="entry name" value="BLR1139 PROTEIN"/>
    <property type="match status" value="1"/>
</dbReference>
<dbReference type="RefSeq" id="XP_066805664.1">
    <property type="nucleotide sequence ID" value="XM_066944463.1"/>
</dbReference>
<dbReference type="Gene3D" id="3.20.170.20">
    <property type="entry name" value="Protein of unknown function DUF952"/>
    <property type="match status" value="1"/>
</dbReference>
<dbReference type="Proteomes" id="UP001388673">
    <property type="component" value="Unassembled WGS sequence"/>
</dbReference>
<accession>A0AAW0Z5B8</accession>
<keyword evidence="3" id="KW-1185">Reference proteome</keyword>
<evidence type="ECO:0000313" key="3">
    <source>
        <dbReference type="Proteomes" id="UP001388673"/>
    </source>
</evidence>
<dbReference type="KEGG" id="kne:92178595"/>
<dbReference type="EMBL" id="JBCAWK010000002">
    <property type="protein sequence ID" value="KAK8866185.1"/>
    <property type="molecule type" value="Genomic_DNA"/>
</dbReference>
<evidence type="ECO:0000256" key="1">
    <source>
        <dbReference type="SAM" id="MobiDB-lite"/>
    </source>
</evidence>
<dbReference type="SUPFAM" id="SSF56399">
    <property type="entry name" value="ADP-ribosylation"/>
    <property type="match status" value="1"/>
</dbReference>
<feature type="compositionally biased region" description="Basic and acidic residues" evidence="1">
    <location>
        <begin position="133"/>
        <end position="145"/>
    </location>
</feature>
<protein>
    <submittedName>
        <fullName evidence="2">Uncharacterized protein</fullName>
    </submittedName>
</protein>
<reference evidence="2 3" key="1">
    <citation type="journal article" date="2024" name="bioRxiv">
        <title>Comparative genomics of Cryptococcus and Kwoniella reveals pathogenesis evolution and contrasting karyotype dynamics via intercentromeric recombination or chromosome fusion.</title>
        <authorList>
            <person name="Coelho M.A."/>
            <person name="David-Palma M."/>
            <person name="Shea T."/>
            <person name="Bowers K."/>
            <person name="McGinley-Smith S."/>
            <person name="Mohammad A.W."/>
            <person name="Gnirke A."/>
            <person name="Yurkov A.M."/>
            <person name="Nowrousian M."/>
            <person name="Sun S."/>
            <person name="Cuomo C.A."/>
            <person name="Heitman J."/>
        </authorList>
    </citation>
    <scope>NUCLEOTIDE SEQUENCE [LARGE SCALE GENOMIC DNA]</scope>
    <source>
        <strain evidence="2 3">CBS 13917</strain>
    </source>
</reference>
<feature type="region of interest" description="Disordered" evidence="1">
    <location>
        <begin position="133"/>
        <end position="167"/>
    </location>
</feature>
<evidence type="ECO:0000313" key="2">
    <source>
        <dbReference type="EMBL" id="KAK8866185.1"/>
    </source>
</evidence>
<sequence length="167" mass="18803">MSSLFKRFTPMSPSAPKYVYKILPHPSVDSRFTFPVPLPPSHEFLTELDLNDRFIHLSAAVQIPTTLNLFFKDDPAVTLLRIETERLAAWKKVEWCLPDQTPRTGDMPYLCAHAWPVPLEGEYVESFRKVHRNGDGAKTSGEKGSDSSGSAGWEESLEGKDIKGWLV</sequence>
<dbReference type="InterPro" id="IPR009297">
    <property type="entry name" value="DUF952"/>
</dbReference>
<dbReference type="Pfam" id="PF06108">
    <property type="entry name" value="DUF952"/>
    <property type="match status" value="1"/>
</dbReference>
<dbReference type="PANTHER" id="PTHR34129:SF1">
    <property type="entry name" value="DUF952 DOMAIN-CONTAINING PROTEIN"/>
    <property type="match status" value="1"/>
</dbReference>
<feature type="compositionally biased region" description="Basic and acidic residues" evidence="1">
    <location>
        <begin position="157"/>
        <end position="167"/>
    </location>
</feature>
<organism evidence="2 3">
    <name type="scientific">Kwoniella newhampshirensis</name>
    <dbReference type="NCBI Taxonomy" id="1651941"/>
    <lineage>
        <taxon>Eukaryota</taxon>
        <taxon>Fungi</taxon>
        <taxon>Dikarya</taxon>
        <taxon>Basidiomycota</taxon>
        <taxon>Agaricomycotina</taxon>
        <taxon>Tremellomycetes</taxon>
        <taxon>Tremellales</taxon>
        <taxon>Cryptococcaceae</taxon>
        <taxon>Kwoniella</taxon>
    </lineage>
</organism>
<gene>
    <name evidence="2" type="ORF">IAR55_001336</name>
</gene>
<dbReference type="GeneID" id="92178595"/>
<comment type="caution">
    <text evidence="2">The sequence shown here is derived from an EMBL/GenBank/DDBJ whole genome shotgun (WGS) entry which is preliminary data.</text>
</comment>
<name>A0AAW0Z5B8_9TREE</name>
<proteinExistence type="predicted"/>